<reference evidence="1 2" key="1">
    <citation type="submission" date="2019-03" db="EMBL/GenBank/DDBJ databases">
        <title>Paraburkholderia sp. 7MH5, isolated from subtropical forest soil.</title>
        <authorList>
            <person name="Gao Z.-H."/>
            <person name="Qiu L.-H."/>
        </authorList>
    </citation>
    <scope>NUCLEOTIDE SEQUENCE [LARGE SCALE GENOMIC DNA]</scope>
    <source>
        <strain evidence="1 2">7MH5</strain>
    </source>
</reference>
<sequence>MTTELEKLKTLVVALSEQVVALATRETVHVAAIHALAESHPSPAEVERRFRDLIETMLGCQDDSPPTEAQQQTQLQTTNAFLASLKREGPR</sequence>
<organism evidence="1 2">
    <name type="scientific">Paraburkholderia pallida</name>
    <dbReference type="NCBI Taxonomy" id="2547399"/>
    <lineage>
        <taxon>Bacteria</taxon>
        <taxon>Pseudomonadati</taxon>
        <taxon>Pseudomonadota</taxon>
        <taxon>Betaproteobacteria</taxon>
        <taxon>Burkholderiales</taxon>
        <taxon>Burkholderiaceae</taxon>
        <taxon>Paraburkholderia</taxon>
    </lineage>
</organism>
<accession>A0A4P7CYB9</accession>
<dbReference type="Proteomes" id="UP000295727">
    <property type="component" value="Chromosome 2"/>
</dbReference>
<gene>
    <name evidence="1" type="ORF">E1956_18645</name>
</gene>
<dbReference type="EMBL" id="CP038149">
    <property type="protein sequence ID" value="QBQ99224.1"/>
    <property type="molecule type" value="Genomic_DNA"/>
</dbReference>
<dbReference type="RefSeq" id="WP_134751780.1">
    <property type="nucleotide sequence ID" value="NZ_CP038149.1"/>
</dbReference>
<dbReference type="AlphaFoldDB" id="A0A4P7CYB9"/>
<protein>
    <submittedName>
        <fullName evidence="1">Uncharacterized protein</fullName>
    </submittedName>
</protein>
<evidence type="ECO:0000313" key="1">
    <source>
        <dbReference type="EMBL" id="QBQ99224.1"/>
    </source>
</evidence>
<proteinExistence type="predicted"/>
<keyword evidence="2" id="KW-1185">Reference proteome</keyword>
<name>A0A4P7CYB9_9BURK</name>
<dbReference type="KEGG" id="ppai:E1956_18645"/>
<evidence type="ECO:0000313" key="2">
    <source>
        <dbReference type="Proteomes" id="UP000295727"/>
    </source>
</evidence>